<name>A0A7J5DAF6_9ACTN</name>
<dbReference type="RefSeq" id="WP_151471940.1">
    <property type="nucleotide sequence ID" value="NZ_WBKG01000024.1"/>
</dbReference>
<dbReference type="Proteomes" id="UP000442990">
    <property type="component" value="Unassembled WGS sequence"/>
</dbReference>
<evidence type="ECO:0000259" key="1">
    <source>
        <dbReference type="Pfam" id="PF14024"/>
    </source>
</evidence>
<comment type="caution">
    <text evidence="2">The sequence shown here is derived from an EMBL/GenBank/DDBJ whole genome shotgun (WGS) entry which is preliminary data.</text>
</comment>
<protein>
    <submittedName>
        <fullName evidence="2">DUF4240 domain-containing protein</fullName>
    </submittedName>
</protein>
<sequence length="197" mass="21612">METAEFWTTIEAARSAATADKSFAEALTDELATRTKEDILRYQERFDEVSGAVYRWDVWAAAYLIGGGCSDDGFMDFRAGLIAQGRDWYEKAAAVPDRLAEHPAVIAAAGAHHDEALFDEETNYVAARAFGRVTGDEEDFYEAWTEYEASSDRLARGSGDMGEDFDFDDAAEMHSRLPRLAALCLGDIAGPGLSEEA</sequence>
<organism evidence="2 3">
    <name type="scientific">Streptomyces triticiradicis</name>
    <dbReference type="NCBI Taxonomy" id="2651189"/>
    <lineage>
        <taxon>Bacteria</taxon>
        <taxon>Bacillati</taxon>
        <taxon>Actinomycetota</taxon>
        <taxon>Actinomycetes</taxon>
        <taxon>Kitasatosporales</taxon>
        <taxon>Streptomycetaceae</taxon>
        <taxon>Streptomyces</taxon>
    </lineage>
</organism>
<dbReference type="Pfam" id="PF14024">
    <property type="entry name" value="DUF4240"/>
    <property type="match status" value="1"/>
</dbReference>
<dbReference type="EMBL" id="WBKG01000024">
    <property type="protein sequence ID" value="KAB1985742.1"/>
    <property type="molecule type" value="Genomic_DNA"/>
</dbReference>
<evidence type="ECO:0000313" key="2">
    <source>
        <dbReference type="EMBL" id="KAB1985742.1"/>
    </source>
</evidence>
<feature type="domain" description="DUF4240" evidence="1">
    <location>
        <begin position="1"/>
        <end position="130"/>
    </location>
</feature>
<keyword evidence="3" id="KW-1185">Reference proteome</keyword>
<gene>
    <name evidence="2" type="ORF">F8144_26045</name>
</gene>
<dbReference type="InterPro" id="IPR025334">
    <property type="entry name" value="DUF4240"/>
</dbReference>
<dbReference type="AlphaFoldDB" id="A0A7J5DAF6"/>
<accession>A0A7J5DAF6</accession>
<reference evidence="2 3" key="1">
    <citation type="submission" date="2019-09" db="EMBL/GenBank/DDBJ databases">
        <title>Isolation and identification of active actinomycetes.</title>
        <authorList>
            <person name="Yu Z."/>
            <person name="Han C."/>
            <person name="Yu B."/>
        </authorList>
    </citation>
    <scope>NUCLEOTIDE SEQUENCE [LARGE SCALE GENOMIC DNA]</scope>
    <source>
        <strain evidence="2 3">NEAU-H2</strain>
    </source>
</reference>
<proteinExistence type="predicted"/>
<evidence type="ECO:0000313" key="3">
    <source>
        <dbReference type="Proteomes" id="UP000442990"/>
    </source>
</evidence>